<evidence type="ECO:0000259" key="4">
    <source>
        <dbReference type="PROSITE" id="PS50213"/>
    </source>
</evidence>
<dbReference type="Pfam" id="PF02469">
    <property type="entry name" value="Fasciclin"/>
    <property type="match status" value="4"/>
</dbReference>
<dbReference type="InterPro" id="IPR050904">
    <property type="entry name" value="Adhesion/Biosynth-related"/>
</dbReference>
<reference evidence="5 6" key="1">
    <citation type="submission" date="2017-06" db="EMBL/GenBank/DDBJ databases">
        <title>Global population genomics of the pathogenic fungus Cryptococcus neoformans var. grubii.</title>
        <authorList>
            <person name="Cuomo C."/>
            <person name="Litvintseva A."/>
            <person name="Chen Y."/>
            <person name="Young S."/>
            <person name="Zeng Q."/>
            <person name="Chapman S."/>
            <person name="Gujja S."/>
            <person name="Saif S."/>
            <person name="Birren B."/>
        </authorList>
    </citation>
    <scope>NUCLEOTIDE SEQUENCE [LARGE SCALE GENOMIC DNA]</scope>
    <source>
        <strain evidence="5 6">Tu259-1</strain>
    </source>
</reference>
<evidence type="ECO:0000313" key="5">
    <source>
        <dbReference type="EMBL" id="OXG10839.1"/>
    </source>
</evidence>
<evidence type="ECO:0000313" key="6">
    <source>
        <dbReference type="Proteomes" id="UP000199727"/>
    </source>
</evidence>
<dbReference type="FunFam" id="2.30.180.10:FF:000061">
    <property type="entry name" value="Vacuolar membrane protein, putative"/>
    <property type="match status" value="1"/>
</dbReference>
<keyword evidence="3" id="KW-0732">Signal</keyword>
<feature type="transmembrane region" description="Helical" evidence="2">
    <location>
        <begin position="1046"/>
        <end position="1072"/>
    </location>
</feature>
<keyword evidence="2" id="KW-0472">Membrane</keyword>
<feature type="compositionally biased region" description="Acidic residues" evidence="1">
    <location>
        <begin position="849"/>
        <end position="861"/>
    </location>
</feature>
<comment type="caution">
    <text evidence="5">The sequence shown here is derived from an EMBL/GenBank/DDBJ whole genome shotgun (WGS) entry which is preliminary data.</text>
</comment>
<keyword evidence="2" id="KW-1133">Transmembrane helix</keyword>
<dbReference type="OrthoDB" id="14252at2759"/>
<dbReference type="Proteomes" id="UP000199727">
    <property type="component" value="Unassembled WGS sequence"/>
</dbReference>
<dbReference type="InterPro" id="IPR036378">
    <property type="entry name" value="FAS1_dom_sf"/>
</dbReference>
<feature type="compositionally biased region" description="Basic and acidic residues" evidence="1">
    <location>
        <begin position="833"/>
        <end position="848"/>
    </location>
</feature>
<feature type="region of interest" description="Disordered" evidence="1">
    <location>
        <begin position="988"/>
        <end position="1017"/>
    </location>
</feature>
<feature type="domain" description="FAS1" evidence="4">
    <location>
        <begin position="451"/>
        <end position="629"/>
    </location>
</feature>
<feature type="domain" description="FAS1" evidence="4">
    <location>
        <begin position="300"/>
        <end position="444"/>
    </location>
</feature>
<dbReference type="EMBL" id="AMKT01000101">
    <property type="protein sequence ID" value="OXG10839.1"/>
    <property type="molecule type" value="Genomic_DNA"/>
</dbReference>
<feature type="compositionally biased region" description="Polar residues" evidence="1">
    <location>
        <begin position="990"/>
        <end position="999"/>
    </location>
</feature>
<name>A0A854Q4T9_CRYNE</name>
<gene>
    <name evidence="5" type="ORF">C361_06877</name>
</gene>
<dbReference type="PANTHER" id="PTHR10900">
    <property type="entry name" value="PERIOSTIN-RELATED"/>
    <property type="match status" value="1"/>
</dbReference>
<dbReference type="GO" id="GO:0000329">
    <property type="term" value="C:fungal-type vacuole membrane"/>
    <property type="evidence" value="ECO:0007669"/>
    <property type="project" value="TreeGrafter"/>
</dbReference>
<feature type="signal peptide" evidence="3">
    <location>
        <begin position="1"/>
        <end position="19"/>
    </location>
</feature>
<evidence type="ECO:0000256" key="3">
    <source>
        <dbReference type="SAM" id="SignalP"/>
    </source>
</evidence>
<dbReference type="GO" id="GO:0016236">
    <property type="term" value="P:macroautophagy"/>
    <property type="evidence" value="ECO:0007669"/>
    <property type="project" value="TreeGrafter"/>
</dbReference>
<dbReference type="Gene3D" id="2.30.180.10">
    <property type="entry name" value="FAS1 domain"/>
    <property type="match status" value="4"/>
</dbReference>
<feature type="domain" description="FAS1" evidence="4">
    <location>
        <begin position="56"/>
        <end position="297"/>
    </location>
</feature>
<evidence type="ECO:0000256" key="2">
    <source>
        <dbReference type="SAM" id="Phobius"/>
    </source>
</evidence>
<protein>
    <submittedName>
        <fullName evidence="5">Vacuolar membrane protein</fullName>
    </submittedName>
</protein>
<dbReference type="SMART" id="SM00554">
    <property type="entry name" value="FAS1"/>
    <property type="match status" value="5"/>
</dbReference>
<evidence type="ECO:0000256" key="1">
    <source>
        <dbReference type="SAM" id="MobiDB-lite"/>
    </source>
</evidence>
<dbReference type="SUPFAM" id="SSF82153">
    <property type="entry name" value="FAS1 domain"/>
    <property type="match status" value="5"/>
</dbReference>
<keyword evidence="2" id="KW-0812">Transmembrane</keyword>
<proteinExistence type="predicted"/>
<organism evidence="5 6">
    <name type="scientific">Cryptococcus neoformans Tu259-1</name>
    <dbReference type="NCBI Taxonomy" id="1230072"/>
    <lineage>
        <taxon>Eukaryota</taxon>
        <taxon>Fungi</taxon>
        <taxon>Dikarya</taxon>
        <taxon>Basidiomycota</taxon>
        <taxon>Agaricomycotina</taxon>
        <taxon>Tremellomycetes</taxon>
        <taxon>Tremellales</taxon>
        <taxon>Cryptococcaceae</taxon>
        <taxon>Cryptococcus</taxon>
        <taxon>Cryptococcus neoformans species complex</taxon>
    </lineage>
</organism>
<feature type="chain" id="PRO_5032792948" evidence="3">
    <location>
        <begin position="20"/>
        <end position="1096"/>
    </location>
</feature>
<feature type="domain" description="FAS1" evidence="4">
    <location>
        <begin position="632"/>
        <end position="792"/>
    </location>
</feature>
<dbReference type="InterPro" id="IPR000782">
    <property type="entry name" value="FAS1_domain"/>
</dbReference>
<feature type="region of interest" description="Disordered" evidence="1">
    <location>
        <begin position="833"/>
        <end position="862"/>
    </location>
</feature>
<feature type="compositionally biased region" description="Basic and acidic residues" evidence="1">
    <location>
        <begin position="1006"/>
        <end position="1017"/>
    </location>
</feature>
<dbReference type="PANTHER" id="PTHR10900:SF77">
    <property type="entry name" value="FI19380P1"/>
    <property type="match status" value="1"/>
</dbReference>
<dbReference type="PROSITE" id="PS50213">
    <property type="entry name" value="FAS1"/>
    <property type="match status" value="4"/>
</dbReference>
<dbReference type="FunFam" id="2.30.180.10:FF:000062">
    <property type="entry name" value="Vacuolar membrane protein, putative"/>
    <property type="match status" value="1"/>
</dbReference>
<sequence>MRSLSVFAIAICARSAVAGQSPFTFGRAPQVDSDIGWDQYNSQIYETTNSDVSTYASTIVSTLSSSPYHTIFLRLLQRAKCIPMLAHMENATVFAPTDQAWKEWAERNTPGLSISDADHGESVNGWLGPGGLDEWFRDEEEVILSRVAVSGDEGMERRIMDNQNWALRQHLLYHMFNYTLPLSSFLPSDVSNVTLQTTLLYPLKEQPPLPPVPEPGTPWLPQGGEGLLGGHGQRLRIARVGSKEGGEKGKVGVEWDGEGGVKIWDGKGWAKGNDSANEVPGARWVRNGVVVGIDGVLDMPPSIEEIIRTHPSLSYLSSILSLSSPPTPLPSSFSSTPHLTVFAPSNEAFMEGFDDIEKGYLKGPYGEEGVGRIVSQTVILGKDGNGVVWSDTLGEKNSEFDAISGEHLEISSSSPFIITVNNTSPSTPDILASNGVIHILPSLILPPSFNLLNSAEKMLLSLNATQFVSLMRSANLSEEYIGKDSKGGYTLLAPTDDVLDVLDKWDGLSTKVARELSNTFSDVSEKPSFPDPSPLSALLRYHILPQRLLPTDIVDGQLLSTELQTSSLKGARQKLRVEVAEKDGKEGKGKARSGWETVGQGEVRFGGATVLGKPVKSGNNVIYLISTLLSLPDTMLQTAVSDLQLSTFIAALYASDLAKTTKRLPAITYFIPQNPAFTDLGLAMEWLLTADGKDDLRKVVKYHMVEGIVYSEDVEDGKRIYQTVEGGDVVIERAKPPHGHGPGIITIGSPTKWPSHDSGSSLPSNGELYPANITLADSLTDTGVIHTIDQVVLPSDVDLTVGKLIKGSKQLTMSDLMVRAGLGWILEGREPSKEEVQKAELEGRVRSWDEDEDGDGDEGKEDDLAYPAYIVLCPSDKAFSKLNLTHYISTPPALLSLLKLHIIPSSSLSLSSSLSSAVPPQNGQPLALNDDSIYKTLLSTSSKYGDLAFRGTGDGSWIVGIKDARGGGRVRGDSARVGMAGRASVRWKNPRTSATSNSDDNGEEEKDPKHRDGRDRLWEGGMTLGGGVMMIDSVLIPYEPSWFSRWGLLTITLAGISILLLAAAGSIGYWFWTRRKDDYMPILVEEDGEPEGEEHA</sequence>
<accession>A0A854Q4T9</accession>
<dbReference type="AlphaFoldDB" id="A0A854Q4T9"/>
<dbReference type="GO" id="GO:0005615">
    <property type="term" value="C:extracellular space"/>
    <property type="evidence" value="ECO:0007669"/>
    <property type="project" value="TreeGrafter"/>
</dbReference>